<evidence type="ECO:0000313" key="2">
    <source>
        <dbReference type="EMBL" id="RLL48065.1"/>
    </source>
</evidence>
<dbReference type="Proteomes" id="UP000270219">
    <property type="component" value="Unassembled WGS sequence"/>
</dbReference>
<reference evidence="2 3" key="1">
    <citation type="submission" date="2018-10" db="EMBL/GenBank/DDBJ databases">
        <title>Oceanobacillus sp. YLB-02 draft genome.</title>
        <authorList>
            <person name="Yu L."/>
        </authorList>
    </citation>
    <scope>NUCLEOTIDE SEQUENCE [LARGE SCALE GENOMIC DNA]</scope>
    <source>
        <strain evidence="2 3">YLB-02</strain>
    </source>
</reference>
<feature type="transmembrane region" description="Helical" evidence="1">
    <location>
        <begin position="7"/>
        <end position="24"/>
    </location>
</feature>
<evidence type="ECO:0008006" key="4">
    <source>
        <dbReference type="Google" id="ProtNLM"/>
    </source>
</evidence>
<evidence type="ECO:0000313" key="3">
    <source>
        <dbReference type="Proteomes" id="UP000270219"/>
    </source>
</evidence>
<keyword evidence="1" id="KW-0472">Membrane</keyword>
<dbReference type="EMBL" id="RCHR01000001">
    <property type="protein sequence ID" value="RLL48065.1"/>
    <property type="molecule type" value="Genomic_DNA"/>
</dbReference>
<dbReference type="AlphaFoldDB" id="A0A498DEV8"/>
<comment type="caution">
    <text evidence="2">The sequence shown here is derived from an EMBL/GenBank/DDBJ whole genome shotgun (WGS) entry which is preliminary data.</text>
</comment>
<sequence>MQILKKYILYIAIILLITSVYKDLSLGTNQIEHYRSDVILTDKNINNYTIIRLKAESGDTLLSIVESINESKTSLSPEKILTDFMELNPTSDPYHIKVGEWYYFPIYE</sequence>
<keyword evidence="1" id="KW-1133">Transmembrane helix</keyword>
<evidence type="ECO:0000256" key="1">
    <source>
        <dbReference type="SAM" id="Phobius"/>
    </source>
</evidence>
<organism evidence="2 3">
    <name type="scientific">Oceanobacillus piezotolerans</name>
    <dbReference type="NCBI Taxonomy" id="2448030"/>
    <lineage>
        <taxon>Bacteria</taxon>
        <taxon>Bacillati</taxon>
        <taxon>Bacillota</taxon>
        <taxon>Bacilli</taxon>
        <taxon>Bacillales</taxon>
        <taxon>Bacillaceae</taxon>
        <taxon>Oceanobacillus</taxon>
    </lineage>
</organism>
<gene>
    <name evidence="2" type="ORF">D8M04_01945</name>
</gene>
<keyword evidence="1" id="KW-0812">Transmembrane</keyword>
<name>A0A498DEV8_9BACI</name>
<proteinExistence type="predicted"/>
<accession>A0A498DEV8</accession>
<protein>
    <recommendedName>
        <fullName evidence="4">LysM domain-containing protein</fullName>
    </recommendedName>
</protein>
<keyword evidence="3" id="KW-1185">Reference proteome</keyword>
<dbReference type="RefSeq" id="WP_121520883.1">
    <property type="nucleotide sequence ID" value="NZ_RCHR01000001.1"/>
</dbReference>
<dbReference type="OrthoDB" id="2691912at2"/>